<reference evidence="1 2" key="1">
    <citation type="journal article" date="2020" name="ISME J.">
        <title>Uncovering the hidden diversity of litter-decomposition mechanisms in mushroom-forming fungi.</title>
        <authorList>
            <person name="Floudas D."/>
            <person name="Bentzer J."/>
            <person name="Ahren D."/>
            <person name="Johansson T."/>
            <person name="Persson P."/>
            <person name="Tunlid A."/>
        </authorList>
    </citation>
    <scope>NUCLEOTIDE SEQUENCE [LARGE SCALE GENOMIC DNA]</scope>
    <source>
        <strain evidence="1 2">CBS 175.51</strain>
    </source>
</reference>
<dbReference type="Proteomes" id="UP000541558">
    <property type="component" value="Unassembled WGS sequence"/>
</dbReference>
<accession>A0A8H5FJ98</accession>
<gene>
    <name evidence="1" type="ORF">D9611_013312</name>
</gene>
<name>A0A8H5FJ98_9AGAR</name>
<protein>
    <submittedName>
        <fullName evidence="1">Uncharacterized protein</fullName>
    </submittedName>
</protein>
<comment type="caution">
    <text evidence="1">The sequence shown here is derived from an EMBL/GenBank/DDBJ whole genome shotgun (WGS) entry which is preliminary data.</text>
</comment>
<sequence>MIDGGKILSSAEKLSETVQFVKKLTAIFCDGLFSVADEATASLIISKSIDLCRSERALSQLLQIKFISEHTPFYWVIVSSGDGSSYCGIPPLLEQMLQICGDLDTESQEDIKEAFLTQSNDAIFQYIKSKLPNVVGTITQSFFGAEGEQPTIKPTHLSASDEFFSVSFDIPRLFDRIVVDHGICHAFTVAGSIWYLRAAFVTSFPSDLDPSPLREWCFELAQIHSRRTYKPPFRGQHLKRQIDLELDTPRDGEHNHGY</sequence>
<proteinExistence type="predicted"/>
<keyword evidence="2" id="KW-1185">Reference proteome</keyword>
<evidence type="ECO:0000313" key="1">
    <source>
        <dbReference type="EMBL" id="KAF5338458.1"/>
    </source>
</evidence>
<dbReference type="OrthoDB" id="2959034at2759"/>
<evidence type="ECO:0000313" key="2">
    <source>
        <dbReference type="Proteomes" id="UP000541558"/>
    </source>
</evidence>
<dbReference type="EMBL" id="JAACJK010000013">
    <property type="protein sequence ID" value="KAF5338458.1"/>
    <property type="molecule type" value="Genomic_DNA"/>
</dbReference>
<dbReference type="AlphaFoldDB" id="A0A8H5FJ98"/>
<organism evidence="1 2">
    <name type="scientific">Ephemerocybe angulata</name>
    <dbReference type="NCBI Taxonomy" id="980116"/>
    <lineage>
        <taxon>Eukaryota</taxon>
        <taxon>Fungi</taxon>
        <taxon>Dikarya</taxon>
        <taxon>Basidiomycota</taxon>
        <taxon>Agaricomycotina</taxon>
        <taxon>Agaricomycetes</taxon>
        <taxon>Agaricomycetidae</taxon>
        <taxon>Agaricales</taxon>
        <taxon>Agaricineae</taxon>
        <taxon>Psathyrellaceae</taxon>
        <taxon>Ephemerocybe</taxon>
    </lineage>
</organism>